<name>A0A7I7XHD5_9MYCO</name>
<dbReference type="KEGG" id="mmag:MMAD_28000"/>
<evidence type="ECO:0000256" key="1">
    <source>
        <dbReference type="SAM" id="MobiDB-lite"/>
    </source>
</evidence>
<reference evidence="2 3" key="1">
    <citation type="journal article" date="2019" name="Emerg. Microbes Infect.">
        <title>Comprehensive subspecies identification of 175 nontuberculous mycobacteria species based on 7547 genomic profiles.</title>
        <authorList>
            <person name="Matsumoto Y."/>
            <person name="Kinjo T."/>
            <person name="Motooka D."/>
            <person name="Nabeya D."/>
            <person name="Jung N."/>
            <person name="Uechi K."/>
            <person name="Horii T."/>
            <person name="Iida T."/>
            <person name="Fujita J."/>
            <person name="Nakamura S."/>
        </authorList>
    </citation>
    <scope>NUCLEOTIDE SEQUENCE [LARGE SCALE GENOMIC DNA]</scope>
    <source>
        <strain evidence="2 3">JCM 13574</strain>
    </source>
</reference>
<sequence>MVKALWQLSIRPSRPVPPGASTGPQLAPGDYPASDTHRIRTMRVTYHSRPDTTYAQRCSIVVRALLYRKEILSGTAVPR</sequence>
<proteinExistence type="predicted"/>
<evidence type="ECO:0000313" key="3">
    <source>
        <dbReference type="Proteomes" id="UP000466517"/>
    </source>
</evidence>
<organism evidence="2 3">
    <name type="scientific">Mycolicibacterium madagascariense</name>
    <dbReference type="NCBI Taxonomy" id="212765"/>
    <lineage>
        <taxon>Bacteria</taxon>
        <taxon>Bacillati</taxon>
        <taxon>Actinomycetota</taxon>
        <taxon>Actinomycetes</taxon>
        <taxon>Mycobacteriales</taxon>
        <taxon>Mycobacteriaceae</taxon>
        <taxon>Mycolicibacterium</taxon>
    </lineage>
</organism>
<dbReference type="EMBL" id="AP022610">
    <property type="protein sequence ID" value="BBZ28505.1"/>
    <property type="molecule type" value="Genomic_DNA"/>
</dbReference>
<gene>
    <name evidence="2" type="ORF">MMAD_28000</name>
</gene>
<dbReference type="AlphaFoldDB" id="A0A7I7XHD5"/>
<evidence type="ECO:0000313" key="2">
    <source>
        <dbReference type="EMBL" id="BBZ28505.1"/>
    </source>
</evidence>
<feature type="region of interest" description="Disordered" evidence="1">
    <location>
        <begin position="12"/>
        <end position="34"/>
    </location>
</feature>
<protein>
    <submittedName>
        <fullName evidence="2">Uncharacterized protein</fullName>
    </submittedName>
</protein>
<keyword evidence="3" id="KW-1185">Reference proteome</keyword>
<accession>A0A7I7XHD5</accession>
<dbReference type="Proteomes" id="UP000466517">
    <property type="component" value="Chromosome"/>
</dbReference>